<evidence type="ECO:0000313" key="2">
    <source>
        <dbReference type="Proteomes" id="UP000499080"/>
    </source>
</evidence>
<comment type="caution">
    <text evidence="1">The sequence shown here is derived from an EMBL/GenBank/DDBJ whole genome shotgun (WGS) entry which is preliminary data.</text>
</comment>
<dbReference type="Proteomes" id="UP000499080">
    <property type="component" value="Unassembled WGS sequence"/>
</dbReference>
<reference evidence="1 2" key="1">
    <citation type="journal article" date="2019" name="Sci. Rep.">
        <title>Orb-weaving spider Araneus ventricosus genome elucidates the spidroin gene catalogue.</title>
        <authorList>
            <person name="Kono N."/>
            <person name="Nakamura H."/>
            <person name="Ohtoshi R."/>
            <person name="Moran D.A.P."/>
            <person name="Shinohara A."/>
            <person name="Yoshida Y."/>
            <person name="Fujiwara M."/>
            <person name="Mori M."/>
            <person name="Tomita M."/>
            <person name="Arakawa K."/>
        </authorList>
    </citation>
    <scope>NUCLEOTIDE SEQUENCE [LARGE SCALE GENOMIC DNA]</scope>
</reference>
<keyword evidence="2" id="KW-1185">Reference proteome</keyword>
<name>A0A4Y2F859_ARAVE</name>
<dbReference type="AlphaFoldDB" id="A0A4Y2F859"/>
<dbReference type="EMBL" id="BGPR01000817">
    <property type="protein sequence ID" value="GBM36656.1"/>
    <property type="molecule type" value="Genomic_DNA"/>
</dbReference>
<evidence type="ECO:0000313" key="1">
    <source>
        <dbReference type="EMBL" id="GBM36656.1"/>
    </source>
</evidence>
<accession>A0A4Y2F859</accession>
<proteinExistence type="predicted"/>
<protein>
    <submittedName>
        <fullName evidence="1">Uncharacterized protein</fullName>
    </submittedName>
</protein>
<organism evidence="1 2">
    <name type="scientific">Araneus ventricosus</name>
    <name type="common">Orbweaver spider</name>
    <name type="synonym">Epeira ventricosa</name>
    <dbReference type="NCBI Taxonomy" id="182803"/>
    <lineage>
        <taxon>Eukaryota</taxon>
        <taxon>Metazoa</taxon>
        <taxon>Ecdysozoa</taxon>
        <taxon>Arthropoda</taxon>
        <taxon>Chelicerata</taxon>
        <taxon>Arachnida</taxon>
        <taxon>Araneae</taxon>
        <taxon>Araneomorphae</taxon>
        <taxon>Entelegynae</taxon>
        <taxon>Araneoidea</taxon>
        <taxon>Araneidae</taxon>
        <taxon>Araneus</taxon>
    </lineage>
</organism>
<sequence length="93" mass="10576">MDKTCNKLPENPRYVLDGGDILHKVHWPIPATYGDVLNAYLGYVNRNYVTKAIAVFDGCSAYATSSHVAQDIVLYHKIRENNIVQYFPNIETM</sequence>
<gene>
    <name evidence="1" type="ORF">AVEN_221930_1</name>
</gene>